<feature type="signal peptide" evidence="1">
    <location>
        <begin position="1"/>
        <end position="16"/>
    </location>
</feature>
<protein>
    <recommendedName>
        <fullName evidence="4">DUF2125 domain-containing protein</fullName>
    </recommendedName>
</protein>
<sequence>MKKLAFLTLLASPAQADCAGDWAALSGALEKAGLTVNVAAPAAEWGGWCSITALDVLAPGDFIPDYSAKSLKWRGKGLSGLYAFDAQPEHLEIDLDDFRILTKTPDPVMTYLMRAQSVRGAIDLEFDADWNPSQKTLEINTLELGFPGDNEIALQATLTGVDLSGRSAIMGSATSFALNRLQLGLETNGLFETYLLFPLFSTLLSTEQPPETQMAALKTQINSGIAALPDTSFPTETKASLTAMIDQLPNPSGTLNLTMTSDKGIGPAQTLPFILTGVPRSVQDLAPLFNGMNVTATFSPSEQEADDD</sequence>
<dbReference type="Proteomes" id="UP000638981">
    <property type="component" value="Unassembled WGS sequence"/>
</dbReference>
<dbReference type="RefSeq" id="WP_189409704.1">
    <property type="nucleotide sequence ID" value="NZ_BMYJ01000001.1"/>
</dbReference>
<comment type="caution">
    <text evidence="2">The sequence shown here is derived from an EMBL/GenBank/DDBJ whole genome shotgun (WGS) entry which is preliminary data.</text>
</comment>
<organism evidence="2 3">
    <name type="scientific">Neogemmobacter tilapiae</name>
    <dbReference type="NCBI Taxonomy" id="875041"/>
    <lineage>
        <taxon>Bacteria</taxon>
        <taxon>Pseudomonadati</taxon>
        <taxon>Pseudomonadota</taxon>
        <taxon>Alphaproteobacteria</taxon>
        <taxon>Rhodobacterales</taxon>
        <taxon>Paracoccaceae</taxon>
        <taxon>Neogemmobacter</taxon>
    </lineage>
</organism>
<dbReference type="AlphaFoldDB" id="A0A918TGG1"/>
<proteinExistence type="predicted"/>
<reference evidence="2" key="1">
    <citation type="journal article" date="2014" name="Int. J. Syst. Evol. Microbiol.">
        <title>Complete genome sequence of Corynebacterium casei LMG S-19264T (=DSM 44701T), isolated from a smear-ripened cheese.</title>
        <authorList>
            <consortium name="US DOE Joint Genome Institute (JGI-PGF)"/>
            <person name="Walter F."/>
            <person name="Albersmeier A."/>
            <person name="Kalinowski J."/>
            <person name="Ruckert C."/>
        </authorList>
    </citation>
    <scope>NUCLEOTIDE SEQUENCE</scope>
    <source>
        <strain evidence="2">KCTC 23310</strain>
    </source>
</reference>
<evidence type="ECO:0000313" key="2">
    <source>
        <dbReference type="EMBL" id="GHC45041.1"/>
    </source>
</evidence>
<name>A0A918TGG1_9RHOB</name>
<keyword evidence="3" id="KW-1185">Reference proteome</keyword>
<gene>
    <name evidence="2" type="ORF">GCM10007315_02930</name>
</gene>
<feature type="chain" id="PRO_5037931038" description="DUF2125 domain-containing protein" evidence="1">
    <location>
        <begin position="17"/>
        <end position="308"/>
    </location>
</feature>
<evidence type="ECO:0008006" key="4">
    <source>
        <dbReference type="Google" id="ProtNLM"/>
    </source>
</evidence>
<keyword evidence="1" id="KW-0732">Signal</keyword>
<evidence type="ECO:0000256" key="1">
    <source>
        <dbReference type="SAM" id="SignalP"/>
    </source>
</evidence>
<evidence type="ECO:0000313" key="3">
    <source>
        <dbReference type="Proteomes" id="UP000638981"/>
    </source>
</evidence>
<accession>A0A918TGG1</accession>
<dbReference type="EMBL" id="BMYJ01000001">
    <property type="protein sequence ID" value="GHC45041.1"/>
    <property type="molecule type" value="Genomic_DNA"/>
</dbReference>
<reference evidence="2" key="2">
    <citation type="submission" date="2020-09" db="EMBL/GenBank/DDBJ databases">
        <authorList>
            <person name="Sun Q."/>
            <person name="Kim S."/>
        </authorList>
    </citation>
    <scope>NUCLEOTIDE SEQUENCE</scope>
    <source>
        <strain evidence="2">KCTC 23310</strain>
    </source>
</reference>